<evidence type="ECO:0000313" key="3">
    <source>
        <dbReference type="Proteomes" id="UP000638043"/>
    </source>
</evidence>
<organism evidence="2 3">
    <name type="scientific">Microbacterium nanhaiense</name>
    <dbReference type="NCBI Taxonomy" id="1301026"/>
    <lineage>
        <taxon>Bacteria</taxon>
        <taxon>Bacillati</taxon>
        <taxon>Actinomycetota</taxon>
        <taxon>Actinomycetes</taxon>
        <taxon>Micrococcales</taxon>
        <taxon>Microbacteriaceae</taxon>
        <taxon>Microbacterium</taxon>
    </lineage>
</organism>
<dbReference type="Proteomes" id="UP000638043">
    <property type="component" value="Unassembled WGS sequence"/>
</dbReference>
<accession>A0ABQ2MWV3</accession>
<gene>
    <name evidence="2" type="ORF">GCM10010910_05150</name>
</gene>
<dbReference type="InterPro" id="IPR009100">
    <property type="entry name" value="AcylCoA_DH/oxidase_NM_dom_sf"/>
</dbReference>
<feature type="domain" description="Acyl-CoA oxidase/dehydrogenase middle" evidence="1">
    <location>
        <begin position="96"/>
        <end position="174"/>
    </location>
</feature>
<dbReference type="EMBL" id="BMMQ01000001">
    <property type="protein sequence ID" value="GGO60240.1"/>
    <property type="molecule type" value="Genomic_DNA"/>
</dbReference>
<evidence type="ECO:0000259" key="1">
    <source>
        <dbReference type="Pfam" id="PF02770"/>
    </source>
</evidence>
<name>A0ABQ2MWV3_9MICO</name>
<keyword evidence="3" id="KW-1185">Reference proteome</keyword>
<comment type="caution">
    <text evidence="2">The sequence shown here is derived from an EMBL/GenBank/DDBJ whole genome shotgun (WGS) entry which is preliminary data.</text>
</comment>
<evidence type="ECO:0000313" key="2">
    <source>
        <dbReference type="EMBL" id="GGO60240.1"/>
    </source>
</evidence>
<dbReference type="RefSeq" id="WP_188699813.1">
    <property type="nucleotide sequence ID" value="NZ_BMMQ01000001.1"/>
</dbReference>
<sequence>MSVSPRLGNTTHRLLPDPLPETIGDALELAVRLGQEWHGPGGGHTLTEWKTLAEIAAHDLQLARAIEPHLDAVSILRQAGEAPPVDRYGVYAAEGPASTLVARRSSDGWVLTGSKPWCSLAQTLDRALVTAADTGGNRLFDVDLRHPGVTVTPNTWHAVGLTDIPSGPVDFDAVPARALGAPGWYTERPQFAWGGAGVAACWYGGAVALAEDLRSLLHENSPETALAHLGAVDEILGAARLSLAECAMLADAGAPGRLPAKRARGIVARAADEVIWRSARALGPAPLALDEAHARRVADLDIYVRQHAVDRERASLGAAAIGAESAPW</sequence>
<protein>
    <submittedName>
        <fullName evidence="2">Dehydrogenase</fullName>
    </submittedName>
</protein>
<dbReference type="SUPFAM" id="SSF56645">
    <property type="entry name" value="Acyl-CoA dehydrogenase NM domain-like"/>
    <property type="match status" value="1"/>
</dbReference>
<dbReference type="Gene3D" id="2.40.110.10">
    <property type="entry name" value="Butyryl-CoA Dehydrogenase, subunit A, domain 2"/>
    <property type="match status" value="1"/>
</dbReference>
<reference evidence="3" key="1">
    <citation type="journal article" date="2019" name="Int. J. Syst. Evol. Microbiol.">
        <title>The Global Catalogue of Microorganisms (GCM) 10K type strain sequencing project: providing services to taxonomists for standard genome sequencing and annotation.</title>
        <authorList>
            <consortium name="The Broad Institute Genomics Platform"/>
            <consortium name="The Broad Institute Genome Sequencing Center for Infectious Disease"/>
            <person name="Wu L."/>
            <person name="Ma J."/>
        </authorList>
    </citation>
    <scope>NUCLEOTIDE SEQUENCE [LARGE SCALE GENOMIC DNA]</scope>
    <source>
        <strain evidence="3">CGMCC 4.7181</strain>
    </source>
</reference>
<dbReference type="Pfam" id="PF02770">
    <property type="entry name" value="Acyl-CoA_dh_M"/>
    <property type="match status" value="1"/>
</dbReference>
<proteinExistence type="predicted"/>
<dbReference type="InterPro" id="IPR006091">
    <property type="entry name" value="Acyl-CoA_Oxase/DH_mid-dom"/>
</dbReference>
<dbReference type="InterPro" id="IPR046373">
    <property type="entry name" value="Acyl-CoA_Oxase/DH_mid-dom_sf"/>
</dbReference>